<comment type="function">
    <text evidence="13">Beta-glucosidases are one of a number of cellulolytic enzymes involved in the degradation of cellulosic biomass. Catalyzes the last step releasing glucose from the inhibitory cellobiose.</text>
</comment>
<dbReference type="PANTHER" id="PTHR42715:SF12">
    <property type="entry name" value="BETA-GLUCOSIDASE G-RELATED"/>
    <property type="match status" value="1"/>
</dbReference>
<feature type="domain" description="Fibronectin type III-like" evidence="22">
    <location>
        <begin position="671"/>
        <end position="743"/>
    </location>
</feature>
<sequence length="759" mass="81765">MCTAWNDASRLATDFVSQLSTAEKVGIVTGNYLTPSLDCVGSIGPIKRLGFHGICLSDGPSGYSRADGVSVFPSGITTAATWDRNLMYLRAVALGEEFREKGSHVHLGPSSGPLGRHARGGRNWEGFGPDPYLAGIAMNASVWGIQSVGVQACSKHYIGNEQETQRSSTVDENGVTTEAISADIDDRTLHELYLWPFANAVKAGTASVMCSYNRVNGNYSCANSEMMSILKDELAFPGYVVSDWSATHDTLGPANAGLDMEMPGNIPLAGPHYFGDSLLYAVGNGSVTMDRLTDMAERVMRPYFLLGQDSDFPSVDPSAGAVFWTYQYGHQIPTPGGLYPAVEARDVRRDHAALIRTLGAAGTVLLKNTNGTLPLKNETNVGVFGNDATYPSKGSVYLDLSQSLGFDMGTLDIGGGSGTVRHTNLVAPFDAIRNHVESMGGRVQAVFDNEELVDDRFRTIYPVPQVCLLFLKSFATEGKDRDSAELQWNATKAVENTAAVCPNTVVVVHGPGVVLMPWADNQNVTAILAAHYPGEQTGNSIVDVLWGAAEPSGRLPYSIPKNESEYGPDIVNLTSPVSDPNEWHSAFTEGQMIDYRHFDQNSIEPLYEFGFGLSYTEFDMDESLAVNVSRGLSAIANASNGIEPGGLSDLWEQVATATIGIKNVGGSKGSAVPQLYLSFPQNTTPEGTPVKVLRGFEKVRLDPGESQTVVFPLARRDLSFWNTKEQRWTIPEGSFQFKAGFSSKDIRAGASIQVLSKTA</sequence>
<dbReference type="InterPro" id="IPR026891">
    <property type="entry name" value="Fn3-like"/>
</dbReference>
<dbReference type="GeneID" id="28868789"/>
<dbReference type="GO" id="GO:0005576">
    <property type="term" value="C:extracellular region"/>
    <property type="evidence" value="ECO:0007669"/>
    <property type="project" value="UniProtKB-SubCell"/>
</dbReference>
<keyword evidence="10" id="KW-0119">Carbohydrate metabolism</keyword>
<dbReference type="OrthoDB" id="416222at2759"/>
<evidence type="ECO:0000256" key="14">
    <source>
        <dbReference type="ARBA" id="ARBA00039579"/>
    </source>
</evidence>
<comment type="caution">
    <text evidence="23">The sequence shown here is derived from an EMBL/GenBank/DDBJ whole genome shotgun (WGS) entry which is preliminary data.</text>
</comment>
<dbReference type="KEGG" id="chig:CH63R_09708"/>
<dbReference type="SMART" id="SM01217">
    <property type="entry name" value="Fn3_like"/>
    <property type="match status" value="1"/>
</dbReference>
<keyword evidence="24" id="KW-1185">Reference proteome</keyword>
<evidence type="ECO:0000256" key="2">
    <source>
        <dbReference type="ARBA" id="ARBA00004613"/>
    </source>
</evidence>
<proteinExistence type="inferred from homology"/>
<comment type="pathway">
    <text evidence="3">Glycan metabolism; cellulose degradation.</text>
</comment>
<dbReference type="SUPFAM" id="SSF52279">
    <property type="entry name" value="Beta-D-glucan exohydrolase, C-terminal domain"/>
    <property type="match status" value="1"/>
</dbReference>
<dbReference type="InterPro" id="IPR017853">
    <property type="entry name" value="GH"/>
</dbReference>
<protein>
    <recommendedName>
        <fullName evidence="18">Beta-glucosidase cel3A</fullName>
        <ecNumber evidence="5">3.2.1.21</ecNumber>
    </recommendedName>
    <alternativeName>
        <fullName evidence="15">Beta-D-glucoside glucohydrolase G</fullName>
    </alternativeName>
    <alternativeName>
        <fullName evidence="19">Beta-D-glucoside glucohydrolase cel3A</fullName>
    </alternativeName>
    <alternativeName>
        <fullName evidence="16">Cellobiase G</fullName>
    </alternativeName>
    <alternativeName>
        <fullName evidence="21">Cellobiase cel3A</fullName>
    </alternativeName>
    <alternativeName>
        <fullName evidence="17">Gentiobiase G</fullName>
    </alternativeName>
    <alternativeName>
        <fullName evidence="20">Gentiobiase cel3A</fullName>
    </alternativeName>
    <alternativeName>
        <fullName evidence="14">Probable beta-glucosidase G</fullName>
    </alternativeName>
</protein>
<comment type="similarity">
    <text evidence="4">Belongs to the glycosyl hydrolase 3 family.</text>
</comment>
<keyword evidence="7" id="KW-0732">Signal</keyword>
<evidence type="ECO:0000256" key="15">
    <source>
        <dbReference type="ARBA" id="ARBA00041276"/>
    </source>
</evidence>
<dbReference type="Pfam" id="PF00933">
    <property type="entry name" value="Glyco_hydro_3"/>
    <property type="match status" value="1"/>
</dbReference>
<evidence type="ECO:0000256" key="13">
    <source>
        <dbReference type="ARBA" id="ARBA00024983"/>
    </source>
</evidence>
<dbReference type="Pfam" id="PF01915">
    <property type="entry name" value="Glyco_hydro_3_C"/>
    <property type="match status" value="1"/>
</dbReference>
<dbReference type="FunFam" id="3.20.20.300:FF:000002">
    <property type="entry name" value="Probable beta-glucosidase"/>
    <property type="match status" value="1"/>
</dbReference>
<keyword evidence="9" id="KW-0325">Glycoprotein</keyword>
<dbReference type="InterPro" id="IPR002772">
    <property type="entry name" value="Glyco_hydro_3_C"/>
</dbReference>
<evidence type="ECO:0000256" key="4">
    <source>
        <dbReference type="ARBA" id="ARBA00005336"/>
    </source>
</evidence>
<dbReference type="Proteomes" id="UP000092177">
    <property type="component" value="Unassembled WGS sequence"/>
</dbReference>
<reference evidence="24" key="1">
    <citation type="journal article" date="2017" name="BMC Genomics">
        <title>Gapless genome assembly of Colletotrichum higginsianum reveals chromosome structure and association of transposable elements with secondary metabolite gene clusters.</title>
        <authorList>
            <person name="Dallery J.-F."/>
            <person name="Lapalu N."/>
            <person name="Zampounis A."/>
            <person name="Pigne S."/>
            <person name="Luyten I."/>
            <person name="Amselem J."/>
            <person name="Wittenberg A.H.J."/>
            <person name="Zhou S."/>
            <person name="de Queiroz M.V."/>
            <person name="Robin G.P."/>
            <person name="Auger A."/>
            <person name="Hainaut M."/>
            <person name="Henrissat B."/>
            <person name="Kim K.-T."/>
            <person name="Lee Y.-H."/>
            <person name="Lespinet O."/>
            <person name="Schwartz D.C."/>
            <person name="Thon M.R."/>
            <person name="O'Connell R.J."/>
        </authorList>
    </citation>
    <scope>NUCLEOTIDE SEQUENCE [LARGE SCALE GENOMIC DNA]</scope>
    <source>
        <strain evidence="24">IMI 349063</strain>
    </source>
</reference>
<dbReference type="PANTHER" id="PTHR42715">
    <property type="entry name" value="BETA-GLUCOSIDASE"/>
    <property type="match status" value="1"/>
</dbReference>
<dbReference type="Gene3D" id="2.60.40.10">
    <property type="entry name" value="Immunoglobulins"/>
    <property type="match status" value="1"/>
</dbReference>
<evidence type="ECO:0000256" key="10">
    <source>
        <dbReference type="ARBA" id="ARBA00023277"/>
    </source>
</evidence>
<evidence type="ECO:0000256" key="17">
    <source>
        <dbReference type="ARBA" id="ARBA00041808"/>
    </source>
</evidence>
<evidence type="ECO:0000256" key="11">
    <source>
        <dbReference type="ARBA" id="ARBA00023295"/>
    </source>
</evidence>
<dbReference type="InterPro" id="IPR001764">
    <property type="entry name" value="Glyco_hydro_3_N"/>
</dbReference>
<evidence type="ECO:0000256" key="18">
    <source>
        <dbReference type="ARBA" id="ARBA00070030"/>
    </source>
</evidence>
<keyword evidence="12" id="KW-0624">Polysaccharide degradation</keyword>
<evidence type="ECO:0000256" key="6">
    <source>
        <dbReference type="ARBA" id="ARBA00022525"/>
    </source>
</evidence>
<evidence type="ECO:0000256" key="5">
    <source>
        <dbReference type="ARBA" id="ARBA00012744"/>
    </source>
</evidence>
<evidence type="ECO:0000256" key="16">
    <source>
        <dbReference type="ARBA" id="ARBA00041601"/>
    </source>
</evidence>
<evidence type="ECO:0000313" key="24">
    <source>
        <dbReference type="Proteomes" id="UP000092177"/>
    </source>
</evidence>
<gene>
    <name evidence="23" type="ORF">CH63R_09708</name>
</gene>
<dbReference type="AlphaFoldDB" id="A0A1B7Y0Q3"/>
<dbReference type="EC" id="3.2.1.21" evidence="5"/>
<dbReference type="InterPro" id="IPR036962">
    <property type="entry name" value="Glyco_hydro_3_N_sf"/>
</dbReference>
<dbReference type="SUPFAM" id="SSF51445">
    <property type="entry name" value="(Trans)glycosidases"/>
    <property type="match status" value="1"/>
</dbReference>
<evidence type="ECO:0000256" key="21">
    <source>
        <dbReference type="ARBA" id="ARBA00083611"/>
    </source>
</evidence>
<dbReference type="InterPro" id="IPR050288">
    <property type="entry name" value="Cellulose_deg_GH3"/>
</dbReference>
<accession>A0A1B7Y0Q3</accession>
<organism evidence="23 24">
    <name type="scientific">Colletotrichum higginsianum (strain IMI 349063)</name>
    <name type="common">Crucifer anthracnose fungus</name>
    <dbReference type="NCBI Taxonomy" id="759273"/>
    <lineage>
        <taxon>Eukaryota</taxon>
        <taxon>Fungi</taxon>
        <taxon>Dikarya</taxon>
        <taxon>Ascomycota</taxon>
        <taxon>Pezizomycotina</taxon>
        <taxon>Sordariomycetes</taxon>
        <taxon>Hypocreomycetidae</taxon>
        <taxon>Glomerellales</taxon>
        <taxon>Glomerellaceae</taxon>
        <taxon>Colletotrichum</taxon>
        <taxon>Colletotrichum destructivum species complex</taxon>
    </lineage>
</organism>
<dbReference type="InterPro" id="IPR036881">
    <property type="entry name" value="Glyco_hydro_3_C_sf"/>
</dbReference>
<dbReference type="GO" id="GO:0009251">
    <property type="term" value="P:glucan catabolic process"/>
    <property type="evidence" value="ECO:0007669"/>
    <property type="project" value="TreeGrafter"/>
</dbReference>
<evidence type="ECO:0000256" key="19">
    <source>
        <dbReference type="ARBA" id="ARBA00078013"/>
    </source>
</evidence>
<dbReference type="PRINTS" id="PR00133">
    <property type="entry name" value="GLHYDRLASE3"/>
</dbReference>
<evidence type="ECO:0000256" key="3">
    <source>
        <dbReference type="ARBA" id="ARBA00004987"/>
    </source>
</evidence>
<name>A0A1B7Y0Q3_COLHI</name>
<dbReference type="EMBL" id="LTAN01000007">
    <property type="protein sequence ID" value="OBR05588.1"/>
    <property type="molecule type" value="Genomic_DNA"/>
</dbReference>
<evidence type="ECO:0000256" key="1">
    <source>
        <dbReference type="ARBA" id="ARBA00000448"/>
    </source>
</evidence>
<evidence type="ECO:0000259" key="22">
    <source>
        <dbReference type="SMART" id="SM01217"/>
    </source>
</evidence>
<comment type="subcellular location">
    <subcellularLocation>
        <location evidence="2">Secreted</location>
    </subcellularLocation>
</comment>
<comment type="catalytic activity">
    <reaction evidence="1">
        <text>Hydrolysis of terminal, non-reducing beta-D-glucosyl residues with release of beta-D-glucose.</text>
        <dbReference type="EC" id="3.2.1.21"/>
    </reaction>
</comment>
<evidence type="ECO:0000313" key="23">
    <source>
        <dbReference type="EMBL" id="OBR05588.1"/>
    </source>
</evidence>
<keyword evidence="11" id="KW-0326">Glycosidase</keyword>
<evidence type="ECO:0000256" key="20">
    <source>
        <dbReference type="ARBA" id="ARBA00083231"/>
    </source>
</evidence>
<dbReference type="RefSeq" id="XP_018154106.1">
    <property type="nucleotide sequence ID" value="XM_018304682.1"/>
</dbReference>
<keyword evidence="8" id="KW-0378">Hydrolase</keyword>
<dbReference type="InterPro" id="IPR013783">
    <property type="entry name" value="Ig-like_fold"/>
</dbReference>
<dbReference type="VEuPathDB" id="FungiDB:CH63R_09708"/>
<evidence type="ECO:0000256" key="9">
    <source>
        <dbReference type="ARBA" id="ARBA00023180"/>
    </source>
</evidence>
<dbReference type="Gene3D" id="3.20.20.300">
    <property type="entry name" value="Glycoside hydrolase, family 3, N-terminal domain"/>
    <property type="match status" value="1"/>
</dbReference>
<keyword evidence="6" id="KW-0964">Secreted</keyword>
<evidence type="ECO:0000256" key="12">
    <source>
        <dbReference type="ARBA" id="ARBA00023326"/>
    </source>
</evidence>
<evidence type="ECO:0000256" key="7">
    <source>
        <dbReference type="ARBA" id="ARBA00022729"/>
    </source>
</evidence>
<dbReference type="Gene3D" id="3.40.50.1700">
    <property type="entry name" value="Glycoside hydrolase family 3 C-terminal domain"/>
    <property type="match status" value="1"/>
</dbReference>
<dbReference type="GO" id="GO:0008422">
    <property type="term" value="F:beta-glucosidase activity"/>
    <property type="evidence" value="ECO:0007669"/>
    <property type="project" value="UniProtKB-EC"/>
</dbReference>
<dbReference type="Pfam" id="PF14310">
    <property type="entry name" value="Fn3-like"/>
    <property type="match status" value="1"/>
</dbReference>
<evidence type="ECO:0000256" key="8">
    <source>
        <dbReference type="ARBA" id="ARBA00022801"/>
    </source>
</evidence>